<dbReference type="EMBL" id="JANBPY010000683">
    <property type="protein sequence ID" value="KAJ1964594.1"/>
    <property type="molecule type" value="Genomic_DNA"/>
</dbReference>
<gene>
    <name evidence="1" type="ORF">IWQ62_002893</name>
</gene>
<dbReference type="Proteomes" id="UP001150925">
    <property type="component" value="Unassembled WGS sequence"/>
</dbReference>
<comment type="caution">
    <text evidence="1">The sequence shown here is derived from an EMBL/GenBank/DDBJ whole genome shotgun (WGS) entry which is preliminary data.</text>
</comment>
<sequence length="266" mass="30751">MGELWDLVCVDNRQATRRMQKLSEIFPYCEGIPDILEYVLTVSGLAYPPWDHPPKLRLIFDRLPDEILGKICSYFPTIKDGRNFALASDTLFKRCEKFVVKKMSWVGKRIICLGENAEDGPPGFFRSEQEEMEILSKRLYDLVESYETLDDEDFACPLLNQQCVLRNLSTKEYICQSSSPYTLGHLLLTRICWSYGPDLPADYEAAEVLRGVWAGHRFDMVAESTFDKDGWTDVTQAVVGELREVFEADSEELYYEVGYRDYYGIF</sequence>
<organism evidence="1 2">
    <name type="scientific">Dispira parvispora</name>
    <dbReference type="NCBI Taxonomy" id="1520584"/>
    <lineage>
        <taxon>Eukaryota</taxon>
        <taxon>Fungi</taxon>
        <taxon>Fungi incertae sedis</taxon>
        <taxon>Zoopagomycota</taxon>
        <taxon>Kickxellomycotina</taxon>
        <taxon>Dimargaritomycetes</taxon>
        <taxon>Dimargaritales</taxon>
        <taxon>Dimargaritaceae</taxon>
        <taxon>Dispira</taxon>
    </lineage>
</organism>
<reference evidence="1" key="1">
    <citation type="submission" date="2022-07" db="EMBL/GenBank/DDBJ databases">
        <title>Phylogenomic reconstructions and comparative analyses of Kickxellomycotina fungi.</title>
        <authorList>
            <person name="Reynolds N.K."/>
            <person name="Stajich J.E."/>
            <person name="Barry K."/>
            <person name="Grigoriev I.V."/>
            <person name="Crous P."/>
            <person name="Smith M.E."/>
        </authorList>
    </citation>
    <scope>NUCLEOTIDE SEQUENCE</scope>
    <source>
        <strain evidence="1">RSA 1196</strain>
    </source>
</reference>
<evidence type="ECO:0000313" key="1">
    <source>
        <dbReference type="EMBL" id="KAJ1964594.1"/>
    </source>
</evidence>
<protein>
    <recommendedName>
        <fullName evidence="3">F-box domain-containing protein</fullName>
    </recommendedName>
</protein>
<dbReference type="OrthoDB" id="2588098at2759"/>
<evidence type="ECO:0008006" key="3">
    <source>
        <dbReference type="Google" id="ProtNLM"/>
    </source>
</evidence>
<dbReference type="AlphaFoldDB" id="A0A9W8ARW7"/>
<proteinExistence type="predicted"/>
<accession>A0A9W8ARW7</accession>
<name>A0A9W8ARW7_9FUNG</name>
<keyword evidence="2" id="KW-1185">Reference proteome</keyword>
<evidence type="ECO:0000313" key="2">
    <source>
        <dbReference type="Proteomes" id="UP001150925"/>
    </source>
</evidence>